<sequence length="570" mass="60515">MTDMTTTAPMAARAATPATSLLDIRDLTITLPSGGDRARAVDDVSLSVGRNEIVCLVGESGSGKSMTAHAVLGLLPPRVRLTSGQILLDGRDVAPLTDDAMRRIRGRDVAMIFQEPLSALNPLAKAGDQVAEAMAIHGRFTPAERRARVQALFEGVGLPDPATLIRRFPFQLSGGQRQRVMIAMALANDPALLVADEPTTALDVTTQRQILDLIRAQQQARGMGVLFITHDFGVVADIADRVVVMRHGQVVETGPGAAVLARPSHAYTRTLIDAVPGRAGPRATDAAHAGDPAAGDTLLRIRGLRKTFTSRTGFASRRTVAAADDIALDLRAGESLAVVGESGSGKSTLARMVMALTRPDAGEILFDGRNIAGLGGAALKSYRHRVQMVFQDPFASLNPRHKVGEAIARGPIAFGTSRDEAMAIARRLLERVGLDASAAGRYPHEFSGGQRQRICIARALAPDPAILVADEAVSALDVSVQAQILALLAELRRELNLAMIFITHDLRVAAEVSDRTLVMRHGRIVEQGPTAALFANPTHDYTRTLLAAIPGRSVFAAHSTTAPVSGQTIL</sequence>
<reference evidence="10" key="1">
    <citation type="journal article" date="2019" name="Int. J. Syst. Evol. Microbiol.">
        <title>The Global Catalogue of Microorganisms (GCM) 10K type strain sequencing project: providing services to taxonomists for standard genome sequencing and annotation.</title>
        <authorList>
            <consortium name="The Broad Institute Genomics Platform"/>
            <consortium name="The Broad Institute Genome Sequencing Center for Infectious Disease"/>
            <person name="Wu L."/>
            <person name="Ma J."/>
        </authorList>
    </citation>
    <scope>NUCLEOTIDE SEQUENCE [LARGE SCALE GENOMIC DNA]</scope>
    <source>
        <strain evidence="10">CGMCC 1.10188</strain>
    </source>
</reference>
<organism evidence="9 10">
    <name type="scientific">Tistrella bauzanensis</name>
    <dbReference type="NCBI Taxonomy" id="657419"/>
    <lineage>
        <taxon>Bacteria</taxon>
        <taxon>Pseudomonadati</taxon>
        <taxon>Pseudomonadota</taxon>
        <taxon>Alphaproteobacteria</taxon>
        <taxon>Geminicoccales</taxon>
        <taxon>Geminicoccaceae</taxon>
        <taxon>Tistrella</taxon>
    </lineage>
</organism>
<keyword evidence="5" id="KW-0547">Nucleotide-binding</keyword>
<comment type="similarity">
    <text evidence="2">Belongs to the ABC transporter superfamily.</text>
</comment>
<evidence type="ECO:0000313" key="10">
    <source>
        <dbReference type="Proteomes" id="UP000603352"/>
    </source>
</evidence>
<dbReference type="Pfam" id="PF00005">
    <property type="entry name" value="ABC_tran"/>
    <property type="match status" value="2"/>
</dbReference>
<evidence type="ECO:0000256" key="5">
    <source>
        <dbReference type="ARBA" id="ARBA00022741"/>
    </source>
</evidence>
<dbReference type="Gene3D" id="3.40.50.300">
    <property type="entry name" value="P-loop containing nucleotide triphosphate hydrolases"/>
    <property type="match status" value="2"/>
</dbReference>
<evidence type="ECO:0000313" key="9">
    <source>
        <dbReference type="EMBL" id="GGB36521.1"/>
    </source>
</evidence>
<dbReference type="PANTHER" id="PTHR43297">
    <property type="entry name" value="OLIGOPEPTIDE TRANSPORT ATP-BINDING PROTEIN APPD"/>
    <property type="match status" value="1"/>
</dbReference>
<feature type="domain" description="ABC transporter" evidence="8">
    <location>
        <begin position="299"/>
        <end position="546"/>
    </location>
</feature>
<dbReference type="PROSITE" id="PS00211">
    <property type="entry name" value="ABC_TRANSPORTER_1"/>
    <property type="match status" value="2"/>
</dbReference>
<proteinExistence type="inferred from homology"/>
<dbReference type="InterPro" id="IPR003439">
    <property type="entry name" value="ABC_transporter-like_ATP-bd"/>
</dbReference>
<dbReference type="EMBL" id="BMDZ01000015">
    <property type="protein sequence ID" value="GGB36521.1"/>
    <property type="molecule type" value="Genomic_DNA"/>
</dbReference>
<gene>
    <name evidence="9" type="ORF">GCM10011505_17520</name>
</gene>
<evidence type="ECO:0000256" key="4">
    <source>
        <dbReference type="ARBA" id="ARBA00022475"/>
    </source>
</evidence>
<dbReference type="InterPro" id="IPR017871">
    <property type="entry name" value="ABC_transporter-like_CS"/>
</dbReference>
<comment type="subcellular location">
    <subcellularLocation>
        <location evidence="1">Cell inner membrane</location>
        <topology evidence="1">Peripheral membrane protein</topology>
    </subcellularLocation>
</comment>
<evidence type="ECO:0000256" key="2">
    <source>
        <dbReference type="ARBA" id="ARBA00005417"/>
    </source>
</evidence>
<accession>A0ABQ1IFB4</accession>
<dbReference type="PROSITE" id="PS50893">
    <property type="entry name" value="ABC_TRANSPORTER_2"/>
    <property type="match status" value="2"/>
</dbReference>
<dbReference type="InterPro" id="IPR003593">
    <property type="entry name" value="AAA+_ATPase"/>
</dbReference>
<evidence type="ECO:0000256" key="1">
    <source>
        <dbReference type="ARBA" id="ARBA00004417"/>
    </source>
</evidence>
<keyword evidence="7" id="KW-0472">Membrane</keyword>
<keyword evidence="10" id="KW-1185">Reference proteome</keyword>
<dbReference type="PANTHER" id="PTHR43297:SF2">
    <property type="entry name" value="DIPEPTIDE TRANSPORT ATP-BINDING PROTEIN DPPD"/>
    <property type="match status" value="1"/>
</dbReference>
<evidence type="ECO:0000256" key="3">
    <source>
        <dbReference type="ARBA" id="ARBA00022448"/>
    </source>
</evidence>
<dbReference type="InterPro" id="IPR013563">
    <property type="entry name" value="Oligopep_ABC_C"/>
</dbReference>
<keyword evidence="3" id="KW-0813">Transport</keyword>
<comment type="caution">
    <text evidence="9">The sequence shown here is derived from an EMBL/GenBank/DDBJ whole genome shotgun (WGS) entry which is preliminary data.</text>
</comment>
<name>A0ABQ1IFB4_9PROT</name>
<keyword evidence="4" id="KW-1003">Cell membrane</keyword>
<dbReference type="InterPro" id="IPR050388">
    <property type="entry name" value="ABC_Ni/Peptide_Import"/>
</dbReference>
<dbReference type="SUPFAM" id="SSF52540">
    <property type="entry name" value="P-loop containing nucleoside triphosphate hydrolases"/>
    <property type="match status" value="2"/>
</dbReference>
<dbReference type="Proteomes" id="UP000603352">
    <property type="component" value="Unassembled WGS sequence"/>
</dbReference>
<keyword evidence="6 9" id="KW-0067">ATP-binding</keyword>
<dbReference type="NCBIfam" id="NF007739">
    <property type="entry name" value="PRK10419.1"/>
    <property type="match status" value="2"/>
</dbReference>
<feature type="domain" description="ABC transporter" evidence="8">
    <location>
        <begin position="22"/>
        <end position="272"/>
    </location>
</feature>
<dbReference type="GO" id="GO:0005524">
    <property type="term" value="F:ATP binding"/>
    <property type="evidence" value="ECO:0007669"/>
    <property type="project" value="UniProtKB-KW"/>
</dbReference>
<dbReference type="InterPro" id="IPR027417">
    <property type="entry name" value="P-loop_NTPase"/>
</dbReference>
<dbReference type="Pfam" id="PF08352">
    <property type="entry name" value="oligo_HPY"/>
    <property type="match status" value="2"/>
</dbReference>
<dbReference type="CDD" id="cd03257">
    <property type="entry name" value="ABC_NikE_OppD_transporters"/>
    <property type="match status" value="2"/>
</dbReference>
<evidence type="ECO:0000256" key="6">
    <source>
        <dbReference type="ARBA" id="ARBA00022840"/>
    </source>
</evidence>
<evidence type="ECO:0000256" key="7">
    <source>
        <dbReference type="ARBA" id="ARBA00023136"/>
    </source>
</evidence>
<dbReference type="RefSeq" id="WP_229707941.1">
    <property type="nucleotide sequence ID" value="NZ_BMDZ01000015.1"/>
</dbReference>
<dbReference type="NCBIfam" id="NF008453">
    <property type="entry name" value="PRK11308.1"/>
    <property type="match status" value="2"/>
</dbReference>
<protein>
    <submittedName>
        <fullName evidence="9">ABC transporter ATP-binding protein</fullName>
    </submittedName>
</protein>
<dbReference type="SMART" id="SM00382">
    <property type="entry name" value="AAA"/>
    <property type="match status" value="2"/>
</dbReference>
<evidence type="ECO:0000259" key="8">
    <source>
        <dbReference type="PROSITE" id="PS50893"/>
    </source>
</evidence>